<organism evidence="3 4">
    <name type="scientific">Catenuloplanes nepalensis</name>
    <dbReference type="NCBI Taxonomy" id="587533"/>
    <lineage>
        <taxon>Bacteria</taxon>
        <taxon>Bacillati</taxon>
        <taxon>Actinomycetota</taxon>
        <taxon>Actinomycetes</taxon>
        <taxon>Micromonosporales</taxon>
        <taxon>Micromonosporaceae</taxon>
        <taxon>Catenuloplanes</taxon>
    </lineage>
</organism>
<feature type="region of interest" description="Disordered" evidence="2">
    <location>
        <begin position="38"/>
        <end position="57"/>
    </location>
</feature>
<dbReference type="EMBL" id="JAUSRA010000001">
    <property type="protein sequence ID" value="MDP9791627.1"/>
    <property type="molecule type" value="Genomic_DNA"/>
</dbReference>
<dbReference type="Proteomes" id="UP001240984">
    <property type="component" value="Unassembled WGS sequence"/>
</dbReference>
<evidence type="ECO:0000256" key="1">
    <source>
        <dbReference type="SAM" id="Coils"/>
    </source>
</evidence>
<feature type="compositionally biased region" description="Polar residues" evidence="2">
    <location>
        <begin position="38"/>
        <end position="49"/>
    </location>
</feature>
<feature type="coiled-coil region" evidence="1">
    <location>
        <begin position="129"/>
        <end position="163"/>
    </location>
</feature>
<evidence type="ECO:0000313" key="4">
    <source>
        <dbReference type="Proteomes" id="UP001240984"/>
    </source>
</evidence>
<proteinExistence type="predicted"/>
<feature type="compositionally biased region" description="Low complexity" evidence="2">
    <location>
        <begin position="183"/>
        <end position="210"/>
    </location>
</feature>
<comment type="caution">
    <text evidence="3">The sequence shown here is derived from an EMBL/GenBank/DDBJ whole genome shotgun (WGS) entry which is preliminary data.</text>
</comment>
<accession>A0ABT9MJP0</accession>
<dbReference type="RefSeq" id="WP_306826500.1">
    <property type="nucleotide sequence ID" value="NZ_JAUSRA010000001.1"/>
</dbReference>
<feature type="region of interest" description="Disordered" evidence="2">
    <location>
        <begin position="174"/>
        <end position="210"/>
    </location>
</feature>
<sequence length="210" mass="21963">MAENQGPGQEVTPVFIPPLPGTALPPVAGFWVSDDLNASSRPTEINATSGDPGLNTEWDADSLDGAIRWLEDHAKYLGDRLAPAMSDDIGSWLTGPPSAGGKSPFGTYPAAAEIAQRHQGHYQNAERSVRTIAEELLQAAEALKQVKERYETAERANQMSAQAFEEVFASEVQTGQYGGGTGYPPTGTAGTPASYPSSGTSTSGDSGYGG</sequence>
<gene>
    <name evidence="3" type="ORF">J2S43_000139</name>
</gene>
<protein>
    <submittedName>
        <fullName evidence="3">Uncharacterized protein</fullName>
    </submittedName>
</protein>
<keyword evidence="1" id="KW-0175">Coiled coil</keyword>
<name>A0ABT9MJP0_9ACTN</name>
<reference evidence="3 4" key="1">
    <citation type="submission" date="2023-07" db="EMBL/GenBank/DDBJ databases">
        <title>Sequencing the genomes of 1000 actinobacteria strains.</title>
        <authorList>
            <person name="Klenk H.-P."/>
        </authorList>
    </citation>
    <scope>NUCLEOTIDE SEQUENCE [LARGE SCALE GENOMIC DNA]</scope>
    <source>
        <strain evidence="3 4">DSM 44710</strain>
    </source>
</reference>
<keyword evidence="4" id="KW-1185">Reference proteome</keyword>
<evidence type="ECO:0000313" key="3">
    <source>
        <dbReference type="EMBL" id="MDP9791627.1"/>
    </source>
</evidence>
<evidence type="ECO:0000256" key="2">
    <source>
        <dbReference type="SAM" id="MobiDB-lite"/>
    </source>
</evidence>